<feature type="domain" description="SAP" evidence="1">
    <location>
        <begin position="72"/>
        <end position="101"/>
    </location>
</feature>
<organism evidence="2">
    <name type="scientific">Myoviridae sp. ct2Qy24</name>
    <dbReference type="NCBI Taxonomy" id="2827656"/>
    <lineage>
        <taxon>Viruses</taxon>
        <taxon>Duplodnaviria</taxon>
        <taxon>Heunggongvirae</taxon>
        <taxon>Uroviricota</taxon>
        <taxon>Caudoviricetes</taxon>
    </lineage>
</organism>
<reference evidence="2" key="1">
    <citation type="journal article" date="2021" name="Proc. Natl. Acad. Sci. U.S.A.">
        <title>A Catalog of Tens of Thousands of Viruses from Human Metagenomes Reveals Hidden Associations with Chronic Diseases.</title>
        <authorList>
            <person name="Tisza M.J."/>
            <person name="Buck C.B."/>
        </authorList>
    </citation>
    <scope>NUCLEOTIDE SEQUENCE</scope>
    <source>
        <strain evidence="2">Ct2Qy24</strain>
    </source>
</reference>
<protein>
    <recommendedName>
        <fullName evidence="1">SAP domain-containing protein</fullName>
    </recommendedName>
</protein>
<name>A0A8S5SSB1_9CAUD</name>
<sequence length="348" mass="40267">MSLENNCQSTFSLDAFSDIEYRALNRLNKSNIDDQFSGELSVRIDRKAFCDFCLSKHLIRFSSPAEDEKLTTIKECQRFLQSESLKTSGAKAELVNRINENFSYFFGAKHFVLTEYGHTFLQAYWNHRAQDNILSSKEKLEKKLAKYEINRTEYDSFRKGITTFIPSTNDVIWGILNQRTLTYSFSRNYPALRNNYLSMALLLFEEKNHDALQYFLMTICFDVNGYSLPSGKPHLVSWIAEIVYSLREEYSTVIASVAYSQCIITKIISEHDFISMIEEITIAPCCPTYIDCSNILGHYFPELNTAYSSSKETANVLQTNTSPSSRIFEKCKFILFSFRAKLKQLLYK</sequence>
<dbReference type="Pfam" id="PF02037">
    <property type="entry name" value="SAP"/>
    <property type="match status" value="1"/>
</dbReference>
<dbReference type="EMBL" id="BK032666">
    <property type="protein sequence ID" value="DAF53924.1"/>
    <property type="molecule type" value="Genomic_DNA"/>
</dbReference>
<accession>A0A8S5SSB1</accession>
<evidence type="ECO:0000259" key="1">
    <source>
        <dbReference type="Pfam" id="PF02037"/>
    </source>
</evidence>
<dbReference type="InterPro" id="IPR003034">
    <property type="entry name" value="SAP_dom"/>
</dbReference>
<evidence type="ECO:0000313" key="2">
    <source>
        <dbReference type="EMBL" id="DAF53924.1"/>
    </source>
</evidence>
<proteinExistence type="predicted"/>